<dbReference type="EMBL" id="GEEE01008412">
    <property type="protein sequence ID" value="JAP54813.1"/>
    <property type="molecule type" value="Transcribed_RNA"/>
</dbReference>
<dbReference type="EMBL" id="GEEE01019387">
    <property type="protein sequence ID" value="JAP43838.1"/>
    <property type="molecule type" value="Transcribed_RNA"/>
</dbReference>
<dbReference type="EMBL" id="GEEE01024284">
    <property type="protein sequence ID" value="JAP38941.1"/>
    <property type="molecule type" value="Transcribed_RNA"/>
</dbReference>
<sequence length="107" mass="11622">MCRRSTLNPICVGRGTSTCVVLDASGEYLVTYDPRSYLQSPRRHLLIEAQCEVSEADSPQVAHCPPGDCSRFDRQTTSEGPDAAQLGLFVTKCSHIALLLSPKSLTP</sequence>
<accession>A0A0V0J198</accession>
<gene>
    <name evidence="1" type="ORF">TR125084</name>
</gene>
<dbReference type="AlphaFoldDB" id="A0A0V0J198"/>
<protein>
    <submittedName>
        <fullName evidence="1">Uncharacterized protein</fullName>
    </submittedName>
</protein>
<dbReference type="EMBL" id="GEEE01003709">
    <property type="protein sequence ID" value="JAP59516.1"/>
    <property type="molecule type" value="Transcribed_RNA"/>
</dbReference>
<dbReference type="EMBL" id="GEEE01015182">
    <property type="protein sequence ID" value="JAP48043.1"/>
    <property type="molecule type" value="Transcribed_RNA"/>
</dbReference>
<proteinExistence type="predicted"/>
<evidence type="ECO:0000313" key="1">
    <source>
        <dbReference type="EMBL" id="JAP59516.1"/>
    </source>
</evidence>
<name>A0A0V0J198_SCHSO</name>
<organism evidence="1">
    <name type="scientific">Schistocephalus solidus</name>
    <name type="common">Tapeworm</name>
    <dbReference type="NCBI Taxonomy" id="70667"/>
    <lineage>
        <taxon>Eukaryota</taxon>
        <taxon>Metazoa</taxon>
        <taxon>Spiralia</taxon>
        <taxon>Lophotrochozoa</taxon>
        <taxon>Platyhelminthes</taxon>
        <taxon>Cestoda</taxon>
        <taxon>Eucestoda</taxon>
        <taxon>Diphyllobothriidea</taxon>
        <taxon>Diphyllobothriidae</taxon>
        <taxon>Schistocephalus</taxon>
    </lineage>
</organism>
<reference evidence="1" key="1">
    <citation type="submission" date="2016-01" db="EMBL/GenBank/DDBJ databases">
        <title>Reference transcriptome for the parasite Schistocephalus solidus: insights into the molecular evolution of parasitism.</title>
        <authorList>
            <person name="Hebert F.O."/>
            <person name="Grambauer S."/>
            <person name="Barber I."/>
            <person name="Landry C.R."/>
            <person name="Aubin-Horth N."/>
        </authorList>
    </citation>
    <scope>NUCLEOTIDE SEQUENCE</scope>
</reference>
<dbReference type="EMBL" id="GEEE01013237">
    <property type="protein sequence ID" value="JAP49988.1"/>
    <property type="molecule type" value="Transcribed_RNA"/>
</dbReference>